<dbReference type="Proteomes" id="UP000294593">
    <property type="component" value="Unassembled WGS sequence"/>
</dbReference>
<comment type="caution">
    <text evidence="2">The sequence shown here is derived from an EMBL/GenBank/DDBJ whole genome shotgun (WGS) entry which is preliminary data.</text>
</comment>
<dbReference type="OrthoDB" id="8534992at2"/>
<evidence type="ECO:0000313" key="3">
    <source>
        <dbReference type="Proteomes" id="UP000294593"/>
    </source>
</evidence>
<evidence type="ECO:0000313" key="2">
    <source>
        <dbReference type="EMBL" id="TDP88353.1"/>
    </source>
</evidence>
<organism evidence="2 3">
    <name type="scientific">Aquabacterium commune</name>
    <dbReference type="NCBI Taxonomy" id="70586"/>
    <lineage>
        <taxon>Bacteria</taxon>
        <taxon>Pseudomonadati</taxon>
        <taxon>Pseudomonadota</taxon>
        <taxon>Betaproteobacteria</taxon>
        <taxon>Burkholderiales</taxon>
        <taxon>Aquabacterium</taxon>
    </lineage>
</organism>
<accession>A0A4R6RNQ8</accession>
<gene>
    <name evidence="2" type="ORF">EV672_101499</name>
</gene>
<dbReference type="RefSeq" id="WP_133605973.1">
    <property type="nucleotide sequence ID" value="NZ_SNXW01000001.1"/>
</dbReference>
<keyword evidence="3" id="KW-1185">Reference proteome</keyword>
<proteinExistence type="predicted"/>
<dbReference type="InterPro" id="IPR028087">
    <property type="entry name" value="Tad_N"/>
</dbReference>
<name>A0A4R6RNQ8_9BURK</name>
<protein>
    <submittedName>
        <fullName evidence="2">Putative membrane protein</fullName>
    </submittedName>
</protein>
<evidence type="ECO:0000259" key="1">
    <source>
        <dbReference type="Pfam" id="PF13400"/>
    </source>
</evidence>
<dbReference type="AlphaFoldDB" id="A0A4R6RNQ8"/>
<reference evidence="2 3" key="1">
    <citation type="submission" date="2019-03" db="EMBL/GenBank/DDBJ databases">
        <title>Genomic Encyclopedia of Type Strains, Phase IV (KMG-IV): sequencing the most valuable type-strain genomes for metagenomic binning, comparative biology and taxonomic classification.</title>
        <authorList>
            <person name="Goeker M."/>
        </authorList>
    </citation>
    <scope>NUCLEOTIDE SEQUENCE [LARGE SCALE GENOMIC DNA]</scope>
    <source>
        <strain evidence="2 3">DSM 11901</strain>
    </source>
</reference>
<sequence length="529" mass="53855">MNRRIRFTPSTRTHQGGGISVLAALTLILALMFTGLALDTGRLWMAKRELQRSADMAALAAARYTGCGTTALQASQAAQNALSKNKLAGYTLTVQRGVAGVEATTRYNAFTPQDNELSNAAQVTVKQSVPSSIMAGGLLDDSVTLMQATATAKGGPPAATFSIGSFASITQNQANFINALFRGILGNSSLNLGVAALTDLAGTSVNLAALQAAAGAATIEELLNRQVPLSQLLQWLATSSPSATAASSLSQLGSVSLNSGLTVRLRDVLNVQVPASTATASVDINVLDLVQTSLLVGKGKGLINIGLNIAGVGGISLNLLNPPKIAVGPAGKSLSGAWCTATQSAQFSLKVGLNPLKLGLVDMALFLDLLSTSGHLASLNIAPGNNTGQLEVGSTLIGLRLRNNADTNLASVGFGLVQVGLNLPVGQATGATAPFTVISDASLPMTVQTSGVGSGTISGLIGQDTSLIVKVLGLGGDLFAPLVNLVVSPLLGLVGEGLIEPLLQLFGFDIGLVKVRLIDIDAAKPVLIL</sequence>
<dbReference type="Pfam" id="PF13400">
    <property type="entry name" value="Tad"/>
    <property type="match status" value="1"/>
</dbReference>
<feature type="domain" description="Putative Flp pilus-assembly TadG-like N-terminal" evidence="1">
    <location>
        <begin position="17"/>
        <end position="63"/>
    </location>
</feature>
<dbReference type="EMBL" id="SNXW01000001">
    <property type="protein sequence ID" value="TDP88353.1"/>
    <property type="molecule type" value="Genomic_DNA"/>
</dbReference>